<keyword evidence="7" id="KW-1185">Reference proteome</keyword>
<dbReference type="InterPro" id="IPR041479">
    <property type="entry name" value="TetR_CgmR_C"/>
</dbReference>
<reference evidence="6 7" key="1">
    <citation type="submission" date="2024-06" db="EMBL/GenBank/DDBJ databases">
        <title>The Natural Products Discovery Center: Release of the First 8490 Sequenced Strains for Exploring Actinobacteria Biosynthetic Diversity.</title>
        <authorList>
            <person name="Kalkreuter E."/>
            <person name="Kautsar S.A."/>
            <person name="Yang D."/>
            <person name="Bader C.D."/>
            <person name="Teijaro C.N."/>
            <person name="Fluegel L."/>
            <person name="Davis C.M."/>
            <person name="Simpson J.R."/>
            <person name="Lauterbach L."/>
            <person name="Steele A.D."/>
            <person name="Gui C."/>
            <person name="Meng S."/>
            <person name="Li G."/>
            <person name="Viehrig K."/>
            <person name="Ye F."/>
            <person name="Su P."/>
            <person name="Kiefer A.F."/>
            <person name="Nichols A."/>
            <person name="Cepeda A.J."/>
            <person name="Yan W."/>
            <person name="Fan B."/>
            <person name="Jiang Y."/>
            <person name="Adhikari A."/>
            <person name="Zheng C.-J."/>
            <person name="Schuster L."/>
            <person name="Cowan T.M."/>
            <person name="Smanski M.J."/>
            <person name="Chevrette M.G."/>
            <person name="De Carvalho L.P.S."/>
            <person name="Shen B."/>
        </authorList>
    </citation>
    <scope>NUCLEOTIDE SEQUENCE [LARGE SCALE GENOMIC DNA]</scope>
    <source>
        <strain evidence="6 7">NPDC048946</strain>
    </source>
</reference>
<feature type="DNA-binding region" description="H-T-H motif" evidence="4">
    <location>
        <begin position="23"/>
        <end position="42"/>
    </location>
</feature>
<proteinExistence type="predicted"/>
<comment type="caution">
    <text evidence="6">The sequence shown here is derived from an EMBL/GenBank/DDBJ whole genome shotgun (WGS) entry which is preliminary data.</text>
</comment>
<dbReference type="InterPro" id="IPR050109">
    <property type="entry name" value="HTH-type_TetR-like_transc_reg"/>
</dbReference>
<dbReference type="PRINTS" id="PR00455">
    <property type="entry name" value="HTHTETR"/>
</dbReference>
<dbReference type="SUPFAM" id="SSF48498">
    <property type="entry name" value="Tetracyclin repressor-like, C-terminal domain"/>
    <property type="match status" value="1"/>
</dbReference>
<dbReference type="PROSITE" id="PS50977">
    <property type="entry name" value="HTH_TETR_2"/>
    <property type="match status" value="1"/>
</dbReference>
<evidence type="ECO:0000313" key="7">
    <source>
        <dbReference type="Proteomes" id="UP001551482"/>
    </source>
</evidence>
<evidence type="ECO:0000256" key="4">
    <source>
        <dbReference type="PROSITE-ProRule" id="PRU00335"/>
    </source>
</evidence>
<organism evidence="6 7">
    <name type="scientific">Streptodolium elevatio</name>
    <dbReference type="NCBI Taxonomy" id="3157996"/>
    <lineage>
        <taxon>Bacteria</taxon>
        <taxon>Bacillati</taxon>
        <taxon>Actinomycetota</taxon>
        <taxon>Actinomycetes</taxon>
        <taxon>Kitasatosporales</taxon>
        <taxon>Streptomycetaceae</taxon>
        <taxon>Streptodolium</taxon>
    </lineage>
</organism>
<dbReference type="InterPro" id="IPR036271">
    <property type="entry name" value="Tet_transcr_reg_TetR-rel_C_sf"/>
</dbReference>
<name>A0ABV3DNC8_9ACTN</name>
<evidence type="ECO:0000256" key="3">
    <source>
        <dbReference type="ARBA" id="ARBA00023163"/>
    </source>
</evidence>
<dbReference type="Pfam" id="PF17937">
    <property type="entry name" value="TetR_C_28"/>
    <property type="match status" value="1"/>
</dbReference>
<dbReference type="SUPFAM" id="SSF46689">
    <property type="entry name" value="Homeodomain-like"/>
    <property type="match status" value="1"/>
</dbReference>
<evidence type="ECO:0000256" key="2">
    <source>
        <dbReference type="ARBA" id="ARBA00023125"/>
    </source>
</evidence>
<evidence type="ECO:0000313" key="6">
    <source>
        <dbReference type="EMBL" id="MEU8136732.1"/>
    </source>
</evidence>
<keyword evidence="2 4" id="KW-0238">DNA-binding</keyword>
<keyword evidence="1" id="KW-0805">Transcription regulation</keyword>
<dbReference type="Proteomes" id="UP001551482">
    <property type="component" value="Unassembled WGS sequence"/>
</dbReference>
<dbReference type="Gene3D" id="1.10.357.10">
    <property type="entry name" value="Tetracycline Repressor, domain 2"/>
    <property type="match status" value="1"/>
</dbReference>
<dbReference type="PANTHER" id="PTHR30055">
    <property type="entry name" value="HTH-TYPE TRANSCRIPTIONAL REGULATOR RUTR"/>
    <property type="match status" value="1"/>
</dbReference>
<protein>
    <submittedName>
        <fullName evidence="6">TetR/AcrR family transcriptional regulator</fullName>
    </submittedName>
</protein>
<evidence type="ECO:0000259" key="5">
    <source>
        <dbReference type="PROSITE" id="PS50977"/>
    </source>
</evidence>
<sequence length="186" mass="20387">MKRDLLLDAAEQLLAEQGTTALTLAAVATRAGVSKGGLLYHFPTKDALVKALVQRLIDEFDAAVDERADGSPGGYTRAYVDATFDIVTDRDPHRARRRWAVVAAAATASALADPLREATRRWHRRDDDTDVVTARIVRLAVDGLWEATDYAPLLFDAEECEQLRRRLVRLLEDPGDTSEVAGTAAT</sequence>
<dbReference type="RefSeq" id="WP_358357599.1">
    <property type="nucleotide sequence ID" value="NZ_JBEZFP010000070.1"/>
</dbReference>
<dbReference type="PANTHER" id="PTHR30055:SF234">
    <property type="entry name" value="HTH-TYPE TRANSCRIPTIONAL REGULATOR BETI"/>
    <property type="match status" value="1"/>
</dbReference>
<feature type="domain" description="HTH tetR-type" evidence="5">
    <location>
        <begin position="1"/>
        <end position="60"/>
    </location>
</feature>
<dbReference type="InterPro" id="IPR009057">
    <property type="entry name" value="Homeodomain-like_sf"/>
</dbReference>
<dbReference type="InterPro" id="IPR001647">
    <property type="entry name" value="HTH_TetR"/>
</dbReference>
<keyword evidence="3" id="KW-0804">Transcription</keyword>
<dbReference type="Pfam" id="PF00440">
    <property type="entry name" value="TetR_N"/>
    <property type="match status" value="1"/>
</dbReference>
<accession>A0ABV3DNC8</accession>
<gene>
    <name evidence="6" type="ORF">AB0C36_24875</name>
</gene>
<dbReference type="EMBL" id="JBEZFP010000070">
    <property type="protein sequence ID" value="MEU8136732.1"/>
    <property type="molecule type" value="Genomic_DNA"/>
</dbReference>
<evidence type="ECO:0000256" key="1">
    <source>
        <dbReference type="ARBA" id="ARBA00023015"/>
    </source>
</evidence>